<dbReference type="AlphaFoldDB" id="A0A2N5DPY8"/>
<name>A0A2N5DPY8_9CAUL</name>
<accession>A0A2N5DPY8</accession>
<dbReference type="EMBL" id="PJRS01000010">
    <property type="protein sequence ID" value="PLR28130.1"/>
    <property type="molecule type" value="Genomic_DNA"/>
</dbReference>
<sequence>MGFTPHSGQPSKRSIARSPCGSASPRWRATSHGRAGSAPRTVGRRRRRSRARWPKPSQGGSPNHRGLGATPGAASQQPPMPAAIRCAPPVGPCS</sequence>
<feature type="compositionally biased region" description="Basic residues" evidence="1">
    <location>
        <begin position="42"/>
        <end position="53"/>
    </location>
</feature>
<proteinExistence type="predicted"/>
<comment type="caution">
    <text evidence="2">The sequence shown here is derived from an EMBL/GenBank/DDBJ whole genome shotgun (WGS) entry which is preliminary data.</text>
</comment>
<organism evidence="2 3">
    <name type="scientific">Caulobacter zeae</name>
    <dbReference type="NCBI Taxonomy" id="2055137"/>
    <lineage>
        <taxon>Bacteria</taxon>
        <taxon>Pseudomonadati</taxon>
        <taxon>Pseudomonadota</taxon>
        <taxon>Alphaproteobacteria</taxon>
        <taxon>Caulobacterales</taxon>
        <taxon>Caulobacteraceae</taxon>
        <taxon>Caulobacter</taxon>
    </lineage>
</organism>
<reference evidence="2 3" key="1">
    <citation type="submission" date="2017-12" db="EMBL/GenBank/DDBJ databases">
        <title>The genome sequence of Caulobacter sp. 410.</title>
        <authorList>
            <person name="Gao J."/>
            <person name="Mao X."/>
            <person name="Sun J."/>
        </authorList>
    </citation>
    <scope>NUCLEOTIDE SEQUENCE [LARGE SCALE GENOMIC DNA]</scope>
    <source>
        <strain evidence="2 3">410</strain>
    </source>
</reference>
<evidence type="ECO:0000256" key="1">
    <source>
        <dbReference type="SAM" id="MobiDB-lite"/>
    </source>
</evidence>
<evidence type="ECO:0000313" key="2">
    <source>
        <dbReference type="EMBL" id="PLR28130.1"/>
    </source>
</evidence>
<feature type="compositionally biased region" description="Polar residues" evidence="1">
    <location>
        <begin position="1"/>
        <end position="12"/>
    </location>
</feature>
<gene>
    <name evidence="2" type="ORF">SGCZBJ_03740</name>
</gene>
<keyword evidence="3" id="KW-1185">Reference proteome</keyword>
<feature type="region of interest" description="Disordered" evidence="1">
    <location>
        <begin position="1"/>
        <end position="94"/>
    </location>
</feature>
<dbReference type="Proteomes" id="UP000234479">
    <property type="component" value="Unassembled WGS sequence"/>
</dbReference>
<evidence type="ECO:0000313" key="3">
    <source>
        <dbReference type="Proteomes" id="UP000234479"/>
    </source>
</evidence>
<protein>
    <submittedName>
        <fullName evidence="2">Uncharacterized protein</fullName>
    </submittedName>
</protein>